<evidence type="ECO:0000313" key="6">
    <source>
        <dbReference type="Ensembl" id="ENSSRHP00000086464.1"/>
    </source>
</evidence>
<dbReference type="PANTHER" id="PTHR43191">
    <property type="entry name" value="RRNA METHYLTRANSFERASE 3"/>
    <property type="match status" value="1"/>
</dbReference>
<feature type="domain" description="MRM3-like substrate binding" evidence="5">
    <location>
        <begin position="160"/>
        <end position="235"/>
    </location>
</feature>
<dbReference type="InterPro" id="IPR029028">
    <property type="entry name" value="Alpha/beta_knot_MTases"/>
</dbReference>
<evidence type="ECO:0000256" key="3">
    <source>
        <dbReference type="ARBA" id="ARBA00022679"/>
    </source>
</evidence>
<accession>A0A673M8F8</accession>
<dbReference type="Pfam" id="PF22435">
    <property type="entry name" value="MRM3-like_sub_bind"/>
    <property type="match status" value="1"/>
</dbReference>
<dbReference type="GO" id="GO:0032259">
    <property type="term" value="P:methylation"/>
    <property type="evidence" value="ECO:0007669"/>
    <property type="project" value="UniProtKB-KW"/>
</dbReference>
<evidence type="ECO:0000256" key="1">
    <source>
        <dbReference type="ARBA" id="ARBA00007228"/>
    </source>
</evidence>
<dbReference type="Pfam" id="PF00588">
    <property type="entry name" value="SpoU_methylase"/>
    <property type="match status" value="2"/>
</dbReference>
<keyword evidence="3" id="KW-0808">Transferase</keyword>
<evidence type="ECO:0000259" key="4">
    <source>
        <dbReference type="Pfam" id="PF00588"/>
    </source>
</evidence>
<dbReference type="InterPro" id="IPR029064">
    <property type="entry name" value="Ribosomal_eL30-like_sf"/>
</dbReference>
<dbReference type="PANTHER" id="PTHR43191:SF2">
    <property type="entry name" value="RRNA METHYLTRANSFERASE 3, MITOCHONDRIAL"/>
    <property type="match status" value="1"/>
</dbReference>
<keyword evidence="7" id="KW-1185">Reference proteome</keyword>
<keyword evidence="2" id="KW-0489">Methyltransferase</keyword>
<dbReference type="InterPro" id="IPR051259">
    <property type="entry name" value="rRNA_Methyltransferase"/>
</dbReference>
<dbReference type="GO" id="GO:0008173">
    <property type="term" value="F:RNA methyltransferase activity"/>
    <property type="evidence" value="ECO:0007669"/>
    <property type="project" value="InterPro"/>
</dbReference>
<dbReference type="Gene3D" id="3.40.1280.10">
    <property type="match status" value="1"/>
</dbReference>
<dbReference type="Ensembl" id="ENSSRHT00000088803.1">
    <property type="protein sequence ID" value="ENSSRHP00000086464.1"/>
    <property type="gene ID" value="ENSSRHG00000042784.1"/>
</dbReference>
<dbReference type="InterPro" id="IPR029026">
    <property type="entry name" value="tRNA_m1G_MTases_N"/>
</dbReference>
<dbReference type="GO" id="GO:0003723">
    <property type="term" value="F:RNA binding"/>
    <property type="evidence" value="ECO:0007669"/>
    <property type="project" value="InterPro"/>
</dbReference>
<dbReference type="Proteomes" id="UP000472270">
    <property type="component" value="Unassembled WGS sequence"/>
</dbReference>
<evidence type="ECO:0000313" key="7">
    <source>
        <dbReference type="Proteomes" id="UP000472270"/>
    </source>
</evidence>
<proteinExistence type="inferred from homology"/>
<reference evidence="6" key="1">
    <citation type="submission" date="2025-08" db="UniProtKB">
        <authorList>
            <consortium name="Ensembl"/>
        </authorList>
    </citation>
    <scope>IDENTIFICATION</scope>
</reference>
<dbReference type="InterPro" id="IPR053888">
    <property type="entry name" value="MRM3-like_sub_bind"/>
</dbReference>
<comment type="similarity">
    <text evidence="1">Belongs to the class IV-like SAM-binding methyltransferase superfamily. RNA methyltransferase TrmH family.</text>
</comment>
<name>A0A673M8F8_9TELE</name>
<feature type="domain" description="tRNA/rRNA methyltransferase SpoU type" evidence="4">
    <location>
        <begin position="395"/>
        <end position="454"/>
    </location>
</feature>
<dbReference type="Gene3D" id="3.30.1330.30">
    <property type="match status" value="1"/>
</dbReference>
<sequence>MHLQVGLPINTKEEEEENSLVKMATRIVSMRFLATIFQPVLTLRCHCVNIKRYVRKRIGVSGSISVKGSIENSKQVVSQNEHLLQDNIFRNPKKDSVQRPDNISDSVQFSQLPREKVINADLRDNHQPTTLSRFGEVDGLLYEKAQPGDKSLTRLVSIARSKKLREQQGKVVLEGKRLIRSALDAGAVAQTVYFSSVDALRELPLDKLGHTSIVKVRKEDPKIWSDLDTSKNIIAIFKRPEASHLTFSEEKYGKPVPLTLICDNVRDPGNLAAVLRSAAAAGCHSVLLTKGCVDVWEPKVLRAAMGAHFRLPVIPSLTWSDIPSHLPKTATIHVADNCSTTLTEDNNTVIPQQQKKPSDYGWVRGHQYPRKVEYEDDDFCGFEDYDSGKSLETQYYYIDWVARHTGLVIGGESHGLSREALRLAERTGGRRLLIPMVYGVDSLNSAMAASILLFEGRKQLLSLAEKIRS</sequence>
<evidence type="ECO:0000259" key="5">
    <source>
        <dbReference type="Pfam" id="PF22435"/>
    </source>
</evidence>
<dbReference type="AlphaFoldDB" id="A0A673M8F8"/>
<dbReference type="CDD" id="cd18106">
    <property type="entry name" value="SpoU-like_RNMTL1"/>
    <property type="match status" value="1"/>
</dbReference>
<dbReference type="GO" id="GO:0006396">
    <property type="term" value="P:RNA processing"/>
    <property type="evidence" value="ECO:0007669"/>
    <property type="project" value="InterPro"/>
</dbReference>
<dbReference type="SUPFAM" id="SSF75217">
    <property type="entry name" value="alpha/beta knot"/>
    <property type="match status" value="1"/>
</dbReference>
<feature type="domain" description="tRNA/rRNA methyltransferase SpoU type" evidence="4">
    <location>
        <begin position="258"/>
        <end position="337"/>
    </location>
</feature>
<protein>
    <submittedName>
        <fullName evidence="6">rRNA methyltransferase 3B, mitochondrial-like</fullName>
    </submittedName>
</protein>
<dbReference type="SUPFAM" id="SSF55315">
    <property type="entry name" value="L30e-like"/>
    <property type="match status" value="1"/>
</dbReference>
<evidence type="ECO:0000256" key="2">
    <source>
        <dbReference type="ARBA" id="ARBA00022603"/>
    </source>
</evidence>
<dbReference type="InterPro" id="IPR001537">
    <property type="entry name" value="SpoU_MeTrfase"/>
</dbReference>
<reference evidence="6" key="2">
    <citation type="submission" date="2025-09" db="UniProtKB">
        <authorList>
            <consortium name="Ensembl"/>
        </authorList>
    </citation>
    <scope>IDENTIFICATION</scope>
</reference>
<organism evidence="6 7">
    <name type="scientific">Sinocyclocheilus rhinocerous</name>
    <dbReference type="NCBI Taxonomy" id="307959"/>
    <lineage>
        <taxon>Eukaryota</taxon>
        <taxon>Metazoa</taxon>
        <taxon>Chordata</taxon>
        <taxon>Craniata</taxon>
        <taxon>Vertebrata</taxon>
        <taxon>Euteleostomi</taxon>
        <taxon>Actinopterygii</taxon>
        <taxon>Neopterygii</taxon>
        <taxon>Teleostei</taxon>
        <taxon>Ostariophysi</taxon>
        <taxon>Cypriniformes</taxon>
        <taxon>Cyprinidae</taxon>
        <taxon>Cyprininae</taxon>
        <taxon>Sinocyclocheilus</taxon>
    </lineage>
</organism>
<gene>
    <name evidence="6" type="primary">mrm3b</name>
</gene>